<dbReference type="PANTHER" id="PTHR47245">
    <property type="entry name" value="PEPTIDYLPROLYL ISOMERASE"/>
    <property type="match status" value="1"/>
</dbReference>
<evidence type="ECO:0000256" key="6">
    <source>
        <dbReference type="PROSITE-ProRule" id="PRU00278"/>
    </source>
</evidence>
<reference evidence="8 9" key="1">
    <citation type="submission" date="2021-03" db="EMBL/GenBank/DDBJ databases">
        <title>Metabolic Capacity of the Antarctic Cyanobacterium Phormidium pseudopriestleyi that Sustains Oxygenic Photosynthesis in the Presence of Hydrogen Sulfide.</title>
        <authorList>
            <person name="Lumian J.E."/>
            <person name="Jungblut A.D."/>
            <person name="Dillon M.L."/>
            <person name="Hawes I."/>
            <person name="Doran P.T."/>
            <person name="Mackey T.J."/>
            <person name="Dick G.J."/>
            <person name="Grettenberger C.L."/>
            <person name="Sumner D.Y."/>
        </authorList>
    </citation>
    <scope>NUCLEOTIDE SEQUENCE [LARGE SCALE GENOMIC DNA]</scope>
    <source>
        <strain evidence="8 9">FRX01</strain>
    </source>
</reference>
<organism evidence="8 9">
    <name type="scientific">Phormidium pseudopriestleyi FRX01</name>
    <dbReference type="NCBI Taxonomy" id="1759528"/>
    <lineage>
        <taxon>Bacteria</taxon>
        <taxon>Bacillati</taxon>
        <taxon>Cyanobacteriota</taxon>
        <taxon>Cyanophyceae</taxon>
        <taxon>Oscillatoriophycideae</taxon>
        <taxon>Oscillatoriales</taxon>
        <taxon>Oscillatoriaceae</taxon>
        <taxon>Phormidium</taxon>
    </lineage>
</organism>
<dbReference type="InterPro" id="IPR000297">
    <property type="entry name" value="PPIase_PpiC"/>
</dbReference>
<accession>A0ABS3FT98</accession>
<gene>
    <name evidence="8" type="ORF">J0895_12030</name>
</gene>
<sequence>METEKFITIDDETISLRQALGYLRTSGDLQQFIMKILRQHIIEQELQSQSDLEIDASLLEQAIINFRLQNQLVQSDKFDQWLQSQSLTYTTFRNQFAAGLKMEEIKTKVTAEQIEDYFQKNQQSFEQVVLSRIVVEQFDKAVELKTQIKQAGASFEALAKEHSIAGEKAYNGMMGAILLSQLPPAIRDAISTAQPGDIVGPMELEGRYSLLRLEQRIPATLEGQLKRQLQEQLFEQWWQGKLQNKNVKLQVE</sequence>
<comment type="catalytic activity">
    <reaction evidence="1">
        <text>[protein]-peptidylproline (omega=180) = [protein]-peptidylproline (omega=0)</text>
        <dbReference type="Rhea" id="RHEA:16237"/>
        <dbReference type="Rhea" id="RHEA-COMP:10747"/>
        <dbReference type="Rhea" id="RHEA-COMP:10748"/>
        <dbReference type="ChEBI" id="CHEBI:83833"/>
        <dbReference type="ChEBI" id="CHEBI:83834"/>
        <dbReference type="EC" id="5.2.1.8"/>
    </reaction>
</comment>
<keyword evidence="9" id="KW-1185">Reference proteome</keyword>
<dbReference type="EMBL" id="JAFLQW010000324">
    <property type="protein sequence ID" value="MBO0349826.1"/>
    <property type="molecule type" value="Genomic_DNA"/>
</dbReference>
<evidence type="ECO:0000259" key="7">
    <source>
        <dbReference type="PROSITE" id="PS50198"/>
    </source>
</evidence>
<keyword evidence="4 6" id="KW-0697">Rotamase</keyword>
<evidence type="ECO:0000313" key="8">
    <source>
        <dbReference type="EMBL" id="MBO0349826.1"/>
    </source>
</evidence>
<evidence type="ECO:0000256" key="5">
    <source>
        <dbReference type="ARBA" id="ARBA00023235"/>
    </source>
</evidence>
<dbReference type="PANTHER" id="PTHR47245:SF1">
    <property type="entry name" value="FOLDASE PROTEIN PRSA"/>
    <property type="match status" value="1"/>
</dbReference>
<evidence type="ECO:0000256" key="3">
    <source>
        <dbReference type="ARBA" id="ARBA00022729"/>
    </source>
</evidence>
<dbReference type="Proteomes" id="UP000664844">
    <property type="component" value="Unassembled WGS sequence"/>
</dbReference>
<dbReference type="PROSITE" id="PS50198">
    <property type="entry name" value="PPIC_PPIASE_2"/>
    <property type="match status" value="1"/>
</dbReference>
<proteinExistence type="predicted"/>
<dbReference type="SUPFAM" id="SSF54534">
    <property type="entry name" value="FKBP-like"/>
    <property type="match status" value="1"/>
</dbReference>
<dbReference type="InterPro" id="IPR050245">
    <property type="entry name" value="PrsA_foldase"/>
</dbReference>
<evidence type="ECO:0000256" key="1">
    <source>
        <dbReference type="ARBA" id="ARBA00000971"/>
    </source>
</evidence>
<dbReference type="InterPro" id="IPR046357">
    <property type="entry name" value="PPIase_dom_sf"/>
</dbReference>
<keyword evidence="5 6" id="KW-0413">Isomerase</keyword>
<dbReference type="GO" id="GO:0016853">
    <property type="term" value="F:isomerase activity"/>
    <property type="evidence" value="ECO:0007669"/>
    <property type="project" value="UniProtKB-KW"/>
</dbReference>
<keyword evidence="3" id="KW-0732">Signal</keyword>
<name>A0ABS3FT98_9CYAN</name>
<feature type="domain" description="PpiC" evidence="7">
    <location>
        <begin position="125"/>
        <end position="215"/>
    </location>
</feature>
<dbReference type="EC" id="5.2.1.8" evidence="2"/>
<dbReference type="Pfam" id="PF13145">
    <property type="entry name" value="Rotamase_2"/>
    <property type="match status" value="1"/>
</dbReference>
<dbReference type="Gene3D" id="3.10.50.40">
    <property type="match status" value="1"/>
</dbReference>
<protein>
    <recommendedName>
        <fullName evidence="2">peptidylprolyl isomerase</fullName>
        <ecNumber evidence="2">5.2.1.8</ecNumber>
    </recommendedName>
</protein>
<dbReference type="InterPro" id="IPR027304">
    <property type="entry name" value="Trigger_fact/SurA_dom_sf"/>
</dbReference>
<evidence type="ECO:0000313" key="9">
    <source>
        <dbReference type="Proteomes" id="UP000664844"/>
    </source>
</evidence>
<dbReference type="SUPFAM" id="SSF109998">
    <property type="entry name" value="Triger factor/SurA peptide-binding domain-like"/>
    <property type="match status" value="1"/>
</dbReference>
<evidence type="ECO:0000256" key="2">
    <source>
        <dbReference type="ARBA" id="ARBA00013194"/>
    </source>
</evidence>
<evidence type="ECO:0000256" key="4">
    <source>
        <dbReference type="ARBA" id="ARBA00023110"/>
    </source>
</evidence>
<comment type="caution">
    <text evidence="8">The sequence shown here is derived from an EMBL/GenBank/DDBJ whole genome shotgun (WGS) entry which is preliminary data.</text>
</comment>
<dbReference type="RefSeq" id="WP_207088332.1">
    <property type="nucleotide sequence ID" value="NZ_JAFLQW010000324.1"/>
</dbReference>